<dbReference type="InterPro" id="IPR050595">
    <property type="entry name" value="Bact_response_regulator"/>
</dbReference>
<dbReference type="PROSITE" id="PS50110">
    <property type="entry name" value="RESPONSE_REGULATORY"/>
    <property type="match status" value="1"/>
</dbReference>
<evidence type="ECO:0000313" key="5">
    <source>
        <dbReference type="EMBL" id="OGZ00001.1"/>
    </source>
</evidence>
<dbReference type="Proteomes" id="UP000176287">
    <property type="component" value="Unassembled WGS sequence"/>
</dbReference>
<dbReference type="InterPro" id="IPR001584">
    <property type="entry name" value="Integrase_cat-core"/>
</dbReference>
<dbReference type="GO" id="GO:0015074">
    <property type="term" value="P:DNA integration"/>
    <property type="evidence" value="ECO:0007669"/>
    <property type="project" value="InterPro"/>
</dbReference>
<dbReference type="Gene3D" id="3.30.420.10">
    <property type="entry name" value="Ribonuclease H-like superfamily/Ribonuclease H"/>
    <property type="match status" value="1"/>
</dbReference>
<dbReference type="InterPro" id="IPR012337">
    <property type="entry name" value="RNaseH-like_sf"/>
</dbReference>
<evidence type="ECO:0000259" key="3">
    <source>
        <dbReference type="PROSITE" id="PS50110"/>
    </source>
</evidence>
<evidence type="ECO:0000256" key="1">
    <source>
        <dbReference type="ARBA" id="ARBA00022553"/>
    </source>
</evidence>
<organism evidence="5 6">
    <name type="scientific">Candidatus Liptonbacteria bacterium RIFCSPLOWO2_01_FULL_45_15</name>
    <dbReference type="NCBI Taxonomy" id="1798649"/>
    <lineage>
        <taxon>Bacteria</taxon>
        <taxon>Candidatus Liptoniibacteriota</taxon>
    </lineage>
</organism>
<dbReference type="PANTHER" id="PTHR44591">
    <property type="entry name" value="STRESS RESPONSE REGULATOR PROTEIN 1"/>
    <property type="match status" value="1"/>
</dbReference>
<feature type="domain" description="Integrase catalytic" evidence="4">
    <location>
        <begin position="150"/>
        <end position="314"/>
    </location>
</feature>
<dbReference type="STRING" id="1798649.A3B13_03000"/>
<dbReference type="EMBL" id="MHKZ01000031">
    <property type="protein sequence ID" value="OGZ00001.1"/>
    <property type="molecule type" value="Genomic_DNA"/>
</dbReference>
<feature type="domain" description="Response regulatory" evidence="3">
    <location>
        <begin position="350"/>
        <end position="466"/>
    </location>
</feature>
<dbReference type="PANTHER" id="PTHR44591:SF3">
    <property type="entry name" value="RESPONSE REGULATORY DOMAIN-CONTAINING PROTEIN"/>
    <property type="match status" value="1"/>
</dbReference>
<dbReference type="InterPro" id="IPR036397">
    <property type="entry name" value="RNaseH_sf"/>
</dbReference>
<evidence type="ECO:0000313" key="6">
    <source>
        <dbReference type="Proteomes" id="UP000176287"/>
    </source>
</evidence>
<dbReference type="Pfam" id="PF13683">
    <property type="entry name" value="rve_3"/>
    <property type="match status" value="1"/>
</dbReference>
<name>A0A1G2CH72_9BACT</name>
<comment type="caution">
    <text evidence="5">The sequence shown here is derived from an EMBL/GenBank/DDBJ whole genome shotgun (WGS) entry which is preliminary data.</text>
</comment>
<keyword evidence="1 2" id="KW-0597">Phosphoprotein</keyword>
<dbReference type="AlphaFoldDB" id="A0A1G2CH72"/>
<gene>
    <name evidence="5" type="ORF">A3B13_03000</name>
</gene>
<dbReference type="Gene3D" id="3.40.50.2300">
    <property type="match status" value="1"/>
</dbReference>
<dbReference type="SMART" id="SM00448">
    <property type="entry name" value="REC"/>
    <property type="match status" value="1"/>
</dbReference>
<evidence type="ECO:0008006" key="7">
    <source>
        <dbReference type="Google" id="ProtNLM"/>
    </source>
</evidence>
<dbReference type="InterPro" id="IPR001789">
    <property type="entry name" value="Sig_transdc_resp-reg_receiver"/>
</dbReference>
<evidence type="ECO:0000256" key="2">
    <source>
        <dbReference type="PROSITE-ProRule" id="PRU00169"/>
    </source>
</evidence>
<dbReference type="Pfam" id="PF00072">
    <property type="entry name" value="Response_reg"/>
    <property type="match status" value="1"/>
</dbReference>
<dbReference type="GO" id="GO:0000160">
    <property type="term" value="P:phosphorelay signal transduction system"/>
    <property type="evidence" value="ECO:0007669"/>
    <property type="project" value="InterPro"/>
</dbReference>
<proteinExistence type="predicted"/>
<dbReference type="PROSITE" id="PS50994">
    <property type="entry name" value="INTEGRASE"/>
    <property type="match status" value="1"/>
</dbReference>
<reference evidence="5 6" key="1">
    <citation type="journal article" date="2016" name="Nat. Commun.">
        <title>Thousands of microbial genomes shed light on interconnected biogeochemical processes in an aquifer system.</title>
        <authorList>
            <person name="Anantharaman K."/>
            <person name="Brown C.T."/>
            <person name="Hug L.A."/>
            <person name="Sharon I."/>
            <person name="Castelle C.J."/>
            <person name="Probst A.J."/>
            <person name="Thomas B.C."/>
            <person name="Singh A."/>
            <person name="Wilkins M.J."/>
            <person name="Karaoz U."/>
            <person name="Brodie E.L."/>
            <person name="Williams K.H."/>
            <person name="Hubbard S.S."/>
            <person name="Banfield J.F."/>
        </authorList>
    </citation>
    <scope>NUCLEOTIDE SEQUENCE [LARGE SCALE GENOMIC DNA]</scope>
</reference>
<evidence type="ECO:0000259" key="4">
    <source>
        <dbReference type="PROSITE" id="PS50994"/>
    </source>
</evidence>
<sequence>MIQEKALKKAKILVFFAKHGLEATLEAFEVKRSTLYLWKKQWDDGGGKPEALNEKSRAPKVKRKRLWDAGIIAEIKRLRVEHPNLGEKKIYPLLAVFCASQELSCPKPITIGRLIHDLGGLRMFPQKVTHFGKVKKANHQKVLRKPKDFVPQYPGHLVALDTVERFVNGCRRYVITFEDIYTRFSFAWGTSSHASLAAAEFFALCQKAFPYSYDFLYVLTDNGSEFKKHFAEELQRLHLTHFHTYPKTPKMNAHVERFNRTIQEEFIDYNAWLLKEPDVFNRKLMDYLIFYNTLRVHYAFKNKLSPFGFMLQWSNNNKIKLPLESRIGCGYTSCCVFSSFWYNKAMDMTKILIVEDERFLSTILKNRLEKEGFAITQSFDGEEAMNFLESEKPDLIVLDLILPKKSGFEVLESVSKDPQLSQIPVVILSNLGQESDMEKAKSLGALEYYIKVRTSIDSFVGVVKNILGRLSGDISVSQVQ</sequence>
<dbReference type="CDD" id="cd17574">
    <property type="entry name" value="REC_OmpR"/>
    <property type="match status" value="1"/>
</dbReference>
<protein>
    <recommendedName>
        <fullName evidence="7">Response regulatory domain-containing protein</fullName>
    </recommendedName>
</protein>
<dbReference type="SUPFAM" id="SSF52172">
    <property type="entry name" value="CheY-like"/>
    <property type="match status" value="1"/>
</dbReference>
<feature type="modified residue" description="4-aspartylphosphate" evidence="2">
    <location>
        <position position="399"/>
    </location>
</feature>
<accession>A0A1G2CH72</accession>
<dbReference type="GO" id="GO:0003676">
    <property type="term" value="F:nucleic acid binding"/>
    <property type="evidence" value="ECO:0007669"/>
    <property type="project" value="InterPro"/>
</dbReference>
<dbReference type="SUPFAM" id="SSF53098">
    <property type="entry name" value="Ribonuclease H-like"/>
    <property type="match status" value="1"/>
</dbReference>
<dbReference type="InterPro" id="IPR011006">
    <property type="entry name" value="CheY-like_superfamily"/>
</dbReference>